<dbReference type="InterPro" id="IPR017441">
    <property type="entry name" value="Protein_kinase_ATP_BS"/>
</dbReference>
<evidence type="ECO:0000256" key="9">
    <source>
        <dbReference type="PROSITE-ProRule" id="PRU10141"/>
    </source>
</evidence>
<dbReference type="AlphaFoldDB" id="A0A8J7CHQ5"/>
<evidence type="ECO:0000256" key="4">
    <source>
        <dbReference type="ARBA" id="ARBA00022741"/>
    </source>
</evidence>
<dbReference type="CDD" id="cd14014">
    <property type="entry name" value="STKc_PknB_like"/>
    <property type="match status" value="1"/>
</dbReference>
<evidence type="ECO:0000259" key="12">
    <source>
        <dbReference type="PROSITE" id="PS50837"/>
    </source>
</evidence>
<protein>
    <recommendedName>
        <fullName evidence="1">non-specific serine/threonine protein kinase</fullName>
        <ecNumber evidence="1">2.7.11.1</ecNumber>
    </recommendedName>
</protein>
<dbReference type="PANTHER" id="PTHR24363">
    <property type="entry name" value="SERINE/THREONINE PROTEIN KINASE"/>
    <property type="match status" value="1"/>
</dbReference>
<keyword evidence="10" id="KW-1133">Transmembrane helix</keyword>
<keyword evidence="10" id="KW-0472">Membrane</keyword>
<keyword evidence="10" id="KW-0812">Transmembrane</keyword>
<keyword evidence="6 9" id="KW-0067">ATP-binding</keyword>
<dbReference type="Proteomes" id="UP000629098">
    <property type="component" value="Unassembled WGS sequence"/>
</dbReference>
<gene>
    <name evidence="13" type="ORF">ICL16_39350</name>
</gene>
<feature type="transmembrane region" description="Helical" evidence="10">
    <location>
        <begin position="654"/>
        <end position="675"/>
    </location>
</feature>
<evidence type="ECO:0000256" key="7">
    <source>
        <dbReference type="ARBA" id="ARBA00047899"/>
    </source>
</evidence>
<dbReference type="GO" id="GO:0005524">
    <property type="term" value="F:ATP binding"/>
    <property type="evidence" value="ECO:0007669"/>
    <property type="project" value="UniProtKB-UniRule"/>
</dbReference>
<feature type="transmembrane region" description="Helical" evidence="10">
    <location>
        <begin position="759"/>
        <end position="781"/>
    </location>
</feature>
<evidence type="ECO:0000256" key="2">
    <source>
        <dbReference type="ARBA" id="ARBA00022527"/>
    </source>
</evidence>
<dbReference type="PROSITE" id="PS50011">
    <property type="entry name" value="PROTEIN_KINASE_DOM"/>
    <property type="match status" value="1"/>
</dbReference>
<accession>A0A8J7CHQ5</accession>
<evidence type="ECO:0000256" key="10">
    <source>
        <dbReference type="SAM" id="Phobius"/>
    </source>
</evidence>
<comment type="caution">
    <text evidence="13">The sequence shown here is derived from an EMBL/GenBank/DDBJ whole genome shotgun (WGS) entry which is preliminary data.</text>
</comment>
<dbReference type="InterPro" id="IPR011009">
    <property type="entry name" value="Kinase-like_dom_sf"/>
</dbReference>
<dbReference type="SUPFAM" id="SSF56112">
    <property type="entry name" value="Protein kinase-like (PK-like)"/>
    <property type="match status" value="1"/>
</dbReference>
<dbReference type="Gene3D" id="1.10.510.10">
    <property type="entry name" value="Transferase(Phosphotransferase) domain 1"/>
    <property type="match status" value="1"/>
</dbReference>
<dbReference type="PANTHER" id="PTHR24363:SF0">
    <property type="entry name" value="SERINE_THREONINE KINASE LIKE DOMAIN CONTAINING 1"/>
    <property type="match status" value="1"/>
</dbReference>
<dbReference type="InterPro" id="IPR027417">
    <property type="entry name" value="P-loop_NTPase"/>
</dbReference>
<name>A0A8J7CHQ5_9CYAN</name>
<feature type="binding site" evidence="9">
    <location>
        <position position="41"/>
    </location>
    <ligand>
        <name>ATP</name>
        <dbReference type="ChEBI" id="CHEBI:30616"/>
    </ligand>
</feature>
<dbReference type="Pfam" id="PF00069">
    <property type="entry name" value="Pkinase"/>
    <property type="match status" value="1"/>
</dbReference>
<dbReference type="PROSITE" id="PS00107">
    <property type="entry name" value="PROTEIN_KINASE_ATP"/>
    <property type="match status" value="1"/>
</dbReference>
<feature type="domain" description="Protein kinase" evidence="11">
    <location>
        <begin position="10"/>
        <end position="274"/>
    </location>
</feature>
<keyword evidence="2" id="KW-0723">Serine/threonine-protein kinase</keyword>
<feature type="transmembrane region" description="Helical" evidence="10">
    <location>
        <begin position="681"/>
        <end position="698"/>
    </location>
</feature>
<feature type="transmembrane region" description="Helical" evidence="10">
    <location>
        <begin position="826"/>
        <end position="845"/>
    </location>
</feature>
<evidence type="ECO:0000313" key="14">
    <source>
        <dbReference type="Proteomes" id="UP000629098"/>
    </source>
</evidence>
<dbReference type="Gene3D" id="3.40.50.300">
    <property type="entry name" value="P-loop containing nucleotide triphosphate hydrolases"/>
    <property type="match status" value="1"/>
</dbReference>
<evidence type="ECO:0000313" key="13">
    <source>
        <dbReference type="EMBL" id="MBD2777945.1"/>
    </source>
</evidence>
<feature type="domain" description="NACHT" evidence="12">
    <location>
        <begin position="389"/>
        <end position="480"/>
    </location>
</feature>
<dbReference type="GO" id="GO:0004674">
    <property type="term" value="F:protein serine/threonine kinase activity"/>
    <property type="evidence" value="ECO:0007669"/>
    <property type="project" value="UniProtKB-KW"/>
</dbReference>
<comment type="catalytic activity">
    <reaction evidence="7">
        <text>L-threonyl-[protein] + ATP = O-phospho-L-threonyl-[protein] + ADP + H(+)</text>
        <dbReference type="Rhea" id="RHEA:46608"/>
        <dbReference type="Rhea" id="RHEA-COMP:11060"/>
        <dbReference type="Rhea" id="RHEA-COMP:11605"/>
        <dbReference type="ChEBI" id="CHEBI:15378"/>
        <dbReference type="ChEBI" id="CHEBI:30013"/>
        <dbReference type="ChEBI" id="CHEBI:30616"/>
        <dbReference type="ChEBI" id="CHEBI:61977"/>
        <dbReference type="ChEBI" id="CHEBI:456216"/>
        <dbReference type="EC" id="2.7.11.1"/>
    </reaction>
</comment>
<sequence length="900" mass="102550">MKSTLLNNRYQIIRALGRGGFGETFLAEDTYLPSRRICVVKQLKPVTNTLQAYNLIQQRFEREAAILEELGEGNEQIPKLYAYFTEHGHFYLVQEWIEGLTLNQKFQHQGLFSESLVKKLLISLLPVLDYIHSKGIIHRDIKPSNIIWRQQDGKPVLIDFGIAKEMMNTVVNEQGEIISSIAVGTMGYMPPEQAAGKPVYASDIYSLGMTAIYLLTGKHPHELQPLPETNEIVWRTDTDISNQLATVLDKAINCHPRDRYSNARAMIADLHPQDRMPQLPLKREIDASEIETAPLPNFSQKIPIEKIPYSRQEYRHRQILLNKVKNYWIKGVLETSLHGVVLIELGLENRFDALDRPWGMLWETPEQARQPIPKNIRIVDLFQQMGAGCSLLILGEPGAGKTITLLELARDLIAQAEQDINQPIPVVFNLSAWTNEKITIAEWLVRELNTKYQVSKEIGKNWIKNQQLRLLLDGLDEVSTIRREACVAAINKFSQEYGETEIVVCSRIKDYEALSHRFRFQGAVLIQPLTLEQIHQYLQNAGSELAAVSTTLQADKTMQELAKSPLMLSIMTLAYQGLSITELPGMNMEERRQHLFDKYIQRMLERRSASNRYSHKKVMHWLIWLAQTLKNQSQTVFFIERMQPDLLEEKWQKFLYMSGLVIAFILITGLAGMMILPIQKVLLALFFTKVFFLLIFGFGKINPAETLKWSWRNARKHLVLGLIGGVIFGVMLKLTAELINTPLNWRTFIVHIMQILHDGWVRGVVFGLNLGIIYVLTRGLTSPSIQTLTVPNQGIWQSAKNAIIFGSIGFLLLGLAAITLNLQSLVWAILGLLFGVAAGGGEACIKHFILRVILCYNSYIPWNYAHFLDYATERIFLQKVGGGYIFVHRSLLEHFAQLDG</sequence>
<dbReference type="EMBL" id="JACXAE010000118">
    <property type="protein sequence ID" value="MBD2777945.1"/>
    <property type="molecule type" value="Genomic_DNA"/>
</dbReference>
<keyword evidence="4 9" id="KW-0547">Nucleotide-binding</keyword>
<dbReference type="PROSITE" id="PS50837">
    <property type="entry name" value="NACHT"/>
    <property type="match status" value="1"/>
</dbReference>
<evidence type="ECO:0000256" key="1">
    <source>
        <dbReference type="ARBA" id="ARBA00012513"/>
    </source>
</evidence>
<feature type="transmembrane region" description="Helical" evidence="10">
    <location>
        <begin position="718"/>
        <end position="739"/>
    </location>
</feature>
<keyword evidence="5 13" id="KW-0418">Kinase</keyword>
<dbReference type="InterPro" id="IPR000719">
    <property type="entry name" value="Prot_kinase_dom"/>
</dbReference>
<evidence type="ECO:0000256" key="5">
    <source>
        <dbReference type="ARBA" id="ARBA00022777"/>
    </source>
</evidence>
<comment type="catalytic activity">
    <reaction evidence="8">
        <text>L-seryl-[protein] + ATP = O-phospho-L-seryl-[protein] + ADP + H(+)</text>
        <dbReference type="Rhea" id="RHEA:17989"/>
        <dbReference type="Rhea" id="RHEA-COMP:9863"/>
        <dbReference type="Rhea" id="RHEA-COMP:11604"/>
        <dbReference type="ChEBI" id="CHEBI:15378"/>
        <dbReference type="ChEBI" id="CHEBI:29999"/>
        <dbReference type="ChEBI" id="CHEBI:30616"/>
        <dbReference type="ChEBI" id="CHEBI:83421"/>
        <dbReference type="ChEBI" id="CHEBI:456216"/>
        <dbReference type="EC" id="2.7.11.1"/>
    </reaction>
</comment>
<dbReference type="SUPFAM" id="SSF52540">
    <property type="entry name" value="P-loop containing nucleoside triphosphate hydrolases"/>
    <property type="match status" value="1"/>
</dbReference>
<organism evidence="13 14">
    <name type="scientific">Iningainema tapete BLCC-T55</name>
    <dbReference type="NCBI Taxonomy" id="2748662"/>
    <lineage>
        <taxon>Bacteria</taxon>
        <taxon>Bacillati</taxon>
        <taxon>Cyanobacteriota</taxon>
        <taxon>Cyanophyceae</taxon>
        <taxon>Nostocales</taxon>
        <taxon>Scytonemataceae</taxon>
        <taxon>Iningainema tapete</taxon>
    </lineage>
</organism>
<dbReference type="SMART" id="SM00220">
    <property type="entry name" value="S_TKc"/>
    <property type="match status" value="1"/>
</dbReference>
<dbReference type="EC" id="2.7.11.1" evidence="1"/>
<feature type="transmembrane region" description="Helical" evidence="10">
    <location>
        <begin position="802"/>
        <end position="820"/>
    </location>
</feature>
<evidence type="ECO:0000259" key="11">
    <source>
        <dbReference type="PROSITE" id="PS50011"/>
    </source>
</evidence>
<keyword evidence="14" id="KW-1185">Reference proteome</keyword>
<evidence type="ECO:0000256" key="8">
    <source>
        <dbReference type="ARBA" id="ARBA00048679"/>
    </source>
</evidence>
<dbReference type="Pfam" id="PF05729">
    <property type="entry name" value="NACHT"/>
    <property type="match status" value="1"/>
</dbReference>
<dbReference type="InterPro" id="IPR007111">
    <property type="entry name" value="NACHT_NTPase"/>
</dbReference>
<proteinExistence type="predicted"/>
<evidence type="ECO:0000256" key="3">
    <source>
        <dbReference type="ARBA" id="ARBA00022679"/>
    </source>
</evidence>
<reference evidence="13" key="1">
    <citation type="submission" date="2020-09" db="EMBL/GenBank/DDBJ databases">
        <title>Iningainema tapete sp. nov. (Scytonemataceae, Cyanobacteria) from greenhouses in central Florida (USA) produces two types of nodularin with biosynthetic potential for microcystin-LR and anabaenopeptins.</title>
        <authorList>
            <person name="Berthold D.E."/>
            <person name="Lefler F.W."/>
            <person name="Huang I.-S."/>
            <person name="Abdulla H."/>
            <person name="Zimba P.V."/>
            <person name="Laughinghouse H.D. IV."/>
        </authorList>
    </citation>
    <scope>NUCLEOTIDE SEQUENCE</scope>
    <source>
        <strain evidence="13">BLCCT55</strain>
    </source>
</reference>
<keyword evidence="3" id="KW-0808">Transferase</keyword>
<evidence type="ECO:0000256" key="6">
    <source>
        <dbReference type="ARBA" id="ARBA00022840"/>
    </source>
</evidence>